<protein>
    <submittedName>
        <fullName evidence="1">Uncharacterized protein</fullName>
    </submittedName>
</protein>
<sequence>MNLIADTQARLAETTANEPLEPETLSAFARRPGETTCAAIFVAATVELVIPAAVEVAAADIAVTAAATALAV</sequence>
<evidence type="ECO:0000313" key="2">
    <source>
        <dbReference type="Proteomes" id="UP000094426"/>
    </source>
</evidence>
<reference evidence="1 2" key="1">
    <citation type="submission" date="2015-11" db="EMBL/GenBank/DDBJ databases">
        <authorList>
            <person name="Zhang Y."/>
            <person name="Guo Z."/>
        </authorList>
    </citation>
    <scope>NUCLEOTIDE SEQUENCE [LARGE SCALE GENOMIC DNA]</scope>
    <source>
        <strain evidence="2">gdw1</strain>
    </source>
</reference>
<evidence type="ECO:0000313" key="1">
    <source>
        <dbReference type="EMBL" id="ODA91232.1"/>
    </source>
</evidence>
<name>A0A1E2SN24_LEIXY</name>
<dbReference type="EMBL" id="LNZG01000001">
    <property type="protein sequence ID" value="ODA91232.1"/>
    <property type="molecule type" value="Genomic_DNA"/>
</dbReference>
<dbReference type="Proteomes" id="UP000094426">
    <property type="component" value="Unassembled WGS sequence"/>
</dbReference>
<accession>A0A1E2SN24</accession>
<comment type="caution">
    <text evidence="1">The sequence shown here is derived from an EMBL/GenBank/DDBJ whole genome shotgun (WGS) entry which is preliminary data.</text>
</comment>
<dbReference type="AlphaFoldDB" id="A0A1E2SN24"/>
<gene>
    <name evidence="1" type="ORF">ATY41_00580</name>
</gene>
<organism evidence="1 2">
    <name type="scientific">Leifsonia xyli subsp. xyli</name>
    <dbReference type="NCBI Taxonomy" id="59736"/>
    <lineage>
        <taxon>Bacteria</taxon>
        <taxon>Bacillati</taxon>
        <taxon>Actinomycetota</taxon>
        <taxon>Actinomycetes</taxon>
        <taxon>Micrococcales</taxon>
        <taxon>Microbacteriaceae</taxon>
        <taxon>Leifsonia</taxon>
    </lineage>
</organism>
<dbReference type="RefSeq" id="WP_041767699.1">
    <property type="nucleotide sequence ID" value="NZ_LNZG01000001.1"/>
</dbReference>
<proteinExistence type="predicted"/>